<keyword evidence="4" id="KW-0067">ATP-binding</keyword>
<dbReference type="Proteomes" id="UP000034067">
    <property type="component" value="Unassembled WGS sequence"/>
</dbReference>
<evidence type="ECO:0000256" key="2">
    <source>
        <dbReference type="ARBA" id="ARBA00022801"/>
    </source>
</evidence>
<keyword evidence="3" id="KW-0347">Helicase</keyword>
<dbReference type="PANTHER" id="PTHR11070:SF2">
    <property type="entry name" value="ATP-DEPENDENT DNA HELICASE SRS2"/>
    <property type="match status" value="1"/>
</dbReference>
<dbReference type="InterPro" id="IPR000212">
    <property type="entry name" value="DNA_helicase_UvrD/REP"/>
</dbReference>
<proteinExistence type="predicted"/>
<evidence type="ECO:0000256" key="4">
    <source>
        <dbReference type="ARBA" id="ARBA00022840"/>
    </source>
</evidence>
<organism evidence="6 7">
    <name type="scientific">Candidatus Azambacteria bacterium GW2011_GWB1_46_27</name>
    <dbReference type="NCBI Taxonomy" id="1618617"/>
    <lineage>
        <taxon>Bacteria</taxon>
        <taxon>Candidatus Azamiibacteriota</taxon>
    </lineage>
</organism>
<reference evidence="6 7" key="1">
    <citation type="journal article" date="2015" name="Nature">
        <title>rRNA introns, odd ribosomes, and small enigmatic genomes across a large radiation of phyla.</title>
        <authorList>
            <person name="Brown C.T."/>
            <person name="Hug L.A."/>
            <person name="Thomas B.C."/>
            <person name="Sharon I."/>
            <person name="Castelle C.J."/>
            <person name="Singh A."/>
            <person name="Wilkins M.J."/>
            <person name="Williams K.H."/>
            <person name="Banfield J.F."/>
        </authorList>
    </citation>
    <scope>NUCLEOTIDE SEQUENCE [LARGE SCALE GENOMIC DNA]</scope>
</reference>
<evidence type="ECO:0000313" key="6">
    <source>
        <dbReference type="EMBL" id="KKU36401.1"/>
    </source>
</evidence>
<evidence type="ECO:0000259" key="5">
    <source>
        <dbReference type="PROSITE" id="PS51217"/>
    </source>
</evidence>
<evidence type="ECO:0000256" key="3">
    <source>
        <dbReference type="ARBA" id="ARBA00022806"/>
    </source>
</evidence>
<dbReference type="SUPFAM" id="SSF52540">
    <property type="entry name" value="P-loop containing nucleoside triphosphate hydrolases"/>
    <property type="match status" value="1"/>
</dbReference>
<keyword evidence="1" id="KW-0547">Nucleotide-binding</keyword>
<evidence type="ECO:0000313" key="7">
    <source>
        <dbReference type="Proteomes" id="UP000034067"/>
    </source>
</evidence>
<evidence type="ECO:0000256" key="1">
    <source>
        <dbReference type="ARBA" id="ARBA00022741"/>
    </source>
</evidence>
<dbReference type="GO" id="GO:0005524">
    <property type="term" value="F:ATP binding"/>
    <property type="evidence" value="ECO:0007669"/>
    <property type="project" value="UniProtKB-KW"/>
</dbReference>
<dbReference type="InterPro" id="IPR027417">
    <property type="entry name" value="P-loop_NTPase"/>
</dbReference>
<dbReference type="PROSITE" id="PS51217">
    <property type="entry name" value="UVRD_HELICASE_CTER"/>
    <property type="match status" value="1"/>
</dbReference>
<dbReference type="Pfam" id="PF13361">
    <property type="entry name" value="UvrD_C"/>
    <property type="match status" value="1"/>
</dbReference>
<dbReference type="GO" id="GO:0000725">
    <property type="term" value="P:recombinational repair"/>
    <property type="evidence" value="ECO:0007669"/>
    <property type="project" value="TreeGrafter"/>
</dbReference>
<sequence>NNYRSPQNLLDLTYKFIRLNDPNRLEYQLAHGSTGSPLKTKLSKRLIAPHSEPAVIEHVAAKTDIEEARNVVEKIIELQEKKRLTWDDFAILVRANNSAEPFLAELERRGVPYQFIASRGLYAKPIVLDILLIIIMKARVYTAF</sequence>
<dbReference type="GO" id="GO:0016787">
    <property type="term" value="F:hydrolase activity"/>
    <property type="evidence" value="ECO:0007669"/>
    <property type="project" value="UniProtKB-KW"/>
</dbReference>
<dbReference type="InterPro" id="IPR014017">
    <property type="entry name" value="DNA_helicase_UvrD-like_C"/>
</dbReference>
<dbReference type="Gene3D" id="3.40.50.300">
    <property type="entry name" value="P-loop containing nucleotide triphosphate hydrolases"/>
    <property type="match status" value="1"/>
</dbReference>
<feature type="non-terminal residue" evidence="6">
    <location>
        <position position="1"/>
    </location>
</feature>
<keyword evidence="2" id="KW-0378">Hydrolase</keyword>
<dbReference type="EMBL" id="LCMJ01000006">
    <property type="protein sequence ID" value="KKU36401.1"/>
    <property type="molecule type" value="Genomic_DNA"/>
</dbReference>
<accession>A0A0G1PUA2</accession>
<comment type="caution">
    <text evidence="6">The sequence shown here is derived from an EMBL/GenBank/DDBJ whole genome shotgun (WGS) entry which is preliminary data.</text>
</comment>
<name>A0A0G1PUA2_9BACT</name>
<dbReference type="GO" id="GO:0043138">
    <property type="term" value="F:3'-5' DNA helicase activity"/>
    <property type="evidence" value="ECO:0007669"/>
    <property type="project" value="TreeGrafter"/>
</dbReference>
<dbReference type="AlphaFoldDB" id="A0A0G1PUA2"/>
<feature type="domain" description="UvrD-like helicase C-terminal" evidence="5">
    <location>
        <begin position="25"/>
        <end position="144"/>
    </location>
</feature>
<dbReference type="GO" id="GO:0003677">
    <property type="term" value="F:DNA binding"/>
    <property type="evidence" value="ECO:0007669"/>
    <property type="project" value="InterPro"/>
</dbReference>
<protein>
    <recommendedName>
        <fullName evidence="5">UvrD-like helicase C-terminal domain-containing protein</fullName>
    </recommendedName>
</protein>
<dbReference type="PANTHER" id="PTHR11070">
    <property type="entry name" value="UVRD / RECB / PCRA DNA HELICASE FAMILY MEMBER"/>
    <property type="match status" value="1"/>
</dbReference>
<dbReference type="Gene3D" id="1.10.486.10">
    <property type="entry name" value="PCRA, domain 4"/>
    <property type="match status" value="1"/>
</dbReference>
<gene>
    <name evidence="6" type="ORF">UX48_C0006G0023</name>
</gene>